<proteinExistence type="predicted"/>
<evidence type="ECO:0000313" key="3">
    <source>
        <dbReference type="EMBL" id="QDV27202.1"/>
    </source>
</evidence>
<dbReference type="SUPFAM" id="SSF55073">
    <property type="entry name" value="Nucleotide cyclase"/>
    <property type="match status" value="1"/>
</dbReference>
<dbReference type="OrthoDB" id="9806704at2"/>
<accession>A0A518GF24</accession>
<dbReference type="GO" id="GO:0035556">
    <property type="term" value="P:intracellular signal transduction"/>
    <property type="evidence" value="ECO:0007669"/>
    <property type="project" value="InterPro"/>
</dbReference>
<dbReference type="PANTHER" id="PTHR43081">
    <property type="entry name" value="ADENYLATE CYCLASE, TERMINAL-DIFFERENTIATION SPECIFIC-RELATED"/>
    <property type="match status" value="1"/>
</dbReference>
<dbReference type="PROSITE" id="PS50125">
    <property type="entry name" value="GUANYLATE_CYCLASE_2"/>
    <property type="match status" value="1"/>
</dbReference>
<feature type="domain" description="Guanylate cyclase" evidence="2">
    <location>
        <begin position="369"/>
        <end position="502"/>
    </location>
</feature>
<dbReference type="Gene3D" id="2.60.200.20">
    <property type="match status" value="1"/>
</dbReference>
<dbReference type="AlphaFoldDB" id="A0A518GF24"/>
<dbReference type="Proteomes" id="UP000318017">
    <property type="component" value="Chromosome"/>
</dbReference>
<dbReference type="InterPro" id="IPR001054">
    <property type="entry name" value="A/G_cyclase"/>
</dbReference>
<evidence type="ECO:0000259" key="2">
    <source>
        <dbReference type="PROSITE" id="PS50125"/>
    </source>
</evidence>
<dbReference type="CDD" id="cd07302">
    <property type="entry name" value="CHD"/>
    <property type="match status" value="1"/>
</dbReference>
<evidence type="ECO:0000313" key="4">
    <source>
        <dbReference type="Proteomes" id="UP000318017"/>
    </source>
</evidence>
<dbReference type="InterPro" id="IPR008984">
    <property type="entry name" value="SMAD_FHA_dom_sf"/>
</dbReference>
<dbReference type="Pfam" id="PF00211">
    <property type="entry name" value="Guanylate_cyc"/>
    <property type="match status" value="1"/>
</dbReference>
<keyword evidence="4" id="KW-1185">Reference proteome</keyword>
<keyword evidence="3" id="KW-0456">Lyase</keyword>
<dbReference type="KEGG" id="ahel:Q31a_55900"/>
<dbReference type="CDD" id="cd00060">
    <property type="entry name" value="FHA"/>
    <property type="match status" value="1"/>
</dbReference>
<dbReference type="EMBL" id="CP036298">
    <property type="protein sequence ID" value="QDV27202.1"/>
    <property type="molecule type" value="Genomic_DNA"/>
</dbReference>
<dbReference type="PANTHER" id="PTHR43081:SF20">
    <property type="entry name" value="TWO-COMPONENT RESPONSE REGULATOR"/>
    <property type="match status" value="1"/>
</dbReference>
<dbReference type="GO" id="GO:0006171">
    <property type="term" value="P:cAMP biosynthetic process"/>
    <property type="evidence" value="ECO:0007669"/>
    <property type="project" value="TreeGrafter"/>
</dbReference>
<dbReference type="SMART" id="SM00044">
    <property type="entry name" value="CYCc"/>
    <property type="match status" value="1"/>
</dbReference>
<dbReference type="EC" id="4.6.1.1" evidence="3"/>
<dbReference type="Gene3D" id="3.30.70.1230">
    <property type="entry name" value="Nucleotide cyclase"/>
    <property type="match status" value="1"/>
</dbReference>
<organism evidence="3 4">
    <name type="scientific">Aureliella helgolandensis</name>
    <dbReference type="NCBI Taxonomy" id="2527968"/>
    <lineage>
        <taxon>Bacteria</taxon>
        <taxon>Pseudomonadati</taxon>
        <taxon>Planctomycetota</taxon>
        <taxon>Planctomycetia</taxon>
        <taxon>Pirellulales</taxon>
        <taxon>Pirellulaceae</taxon>
        <taxon>Aureliella</taxon>
    </lineage>
</organism>
<dbReference type="SUPFAM" id="SSF49879">
    <property type="entry name" value="SMAD/FHA domain"/>
    <property type="match status" value="1"/>
</dbReference>
<dbReference type="InterPro" id="IPR029787">
    <property type="entry name" value="Nucleotide_cyclase"/>
</dbReference>
<sequence>MVSSNMPDLIAQGPRPTDRWRRSLPEAGTPVILGRIAEPWNVAWDDRISREHATLCWEGTHLVVTKAPRARNAIFYRGQQQEHFQASVGEHFVIGQTTFTLLDQRVHFSQADSPAYAEQTFSPGVLRQTKYKDADRRIEALGKLPDIIAGAGTDQELCVRIVNLLLQGVPQASFVAILTLRTGSDDSAEILTSEQRVPPHEAGAATPKSAEAGEELDILHWDCRTLTGQNFRPSAQLVRNATQTGESVLHVWNRAVTASTSFTQSENVDWAFCTPVVSDACPGWAIYVAGDFAGPLSLSPRGASGDSDALQDDLKFTELTATTLGALRQVRVLQRRQDSLRNFFAPVVLDALAGRDADQVLAPRETDVSVLFCDLRGFSQQSEDAADRLLELLQRVSDALGVMTHHILANGGVVGDFHGDAAMGFWGWPIAAKNSIELVCRAALAIRREFELASAQPAHPLANFRAGLGLASGSAVAGRIGTTDQVKVTVFGPVVNLASRLEGMTKQLQASILMDEVTADWVRKHVPPEVLRVRRVAKVLPYGMHIPLVVSELLPPAGPESFLTNEHVVAYETAFEHFLAGDWHEAFKQLHRVPAEDQVKDFLTVYIAQHRRTPPPGWQGVIELPAK</sequence>
<name>A0A518GF24_9BACT</name>
<gene>
    <name evidence="3" type="primary">cyaA</name>
    <name evidence="3" type="ORF">Q31a_55900</name>
</gene>
<feature type="region of interest" description="Disordered" evidence="1">
    <location>
        <begin position="1"/>
        <end position="23"/>
    </location>
</feature>
<reference evidence="3 4" key="1">
    <citation type="submission" date="2019-02" db="EMBL/GenBank/DDBJ databases">
        <title>Deep-cultivation of Planctomycetes and their phenomic and genomic characterization uncovers novel biology.</title>
        <authorList>
            <person name="Wiegand S."/>
            <person name="Jogler M."/>
            <person name="Boedeker C."/>
            <person name="Pinto D."/>
            <person name="Vollmers J."/>
            <person name="Rivas-Marin E."/>
            <person name="Kohn T."/>
            <person name="Peeters S.H."/>
            <person name="Heuer A."/>
            <person name="Rast P."/>
            <person name="Oberbeckmann S."/>
            <person name="Bunk B."/>
            <person name="Jeske O."/>
            <person name="Meyerdierks A."/>
            <person name="Storesund J.E."/>
            <person name="Kallscheuer N."/>
            <person name="Luecker S."/>
            <person name="Lage O.M."/>
            <person name="Pohl T."/>
            <person name="Merkel B.J."/>
            <person name="Hornburger P."/>
            <person name="Mueller R.-W."/>
            <person name="Bruemmer F."/>
            <person name="Labrenz M."/>
            <person name="Spormann A.M."/>
            <person name="Op den Camp H."/>
            <person name="Overmann J."/>
            <person name="Amann R."/>
            <person name="Jetten M.S.M."/>
            <person name="Mascher T."/>
            <person name="Medema M.H."/>
            <person name="Devos D.P."/>
            <person name="Kaster A.-K."/>
            <person name="Ovreas L."/>
            <person name="Rohde M."/>
            <person name="Galperin M.Y."/>
            <person name="Jogler C."/>
        </authorList>
    </citation>
    <scope>NUCLEOTIDE SEQUENCE [LARGE SCALE GENOMIC DNA]</scope>
    <source>
        <strain evidence="3 4">Q31a</strain>
    </source>
</reference>
<dbReference type="GO" id="GO:0004016">
    <property type="term" value="F:adenylate cyclase activity"/>
    <property type="evidence" value="ECO:0007669"/>
    <property type="project" value="UniProtKB-EC"/>
</dbReference>
<protein>
    <submittedName>
        <fullName evidence="3">Adenylate cyclase 1</fullName>
        <ecNumber evidence="3">4.6.1.1</ecNumber>
    </submittedName>
</protein>
<evidence type="ECO:0000256" key="1">
    <source>
        <dbReference type="SAM" id="MobiDB-lite"/>
    </source>
</evidence>
<dbReference type="InterPro" id="IPR050697">
    <property type="entry name" value="Adenylyl/Guanylyl_Cyclase_3/4"/>
</dbReference>